<keyword evidence="2" id="KW-1185">Reference proteome</keyword>
<gene>
    <name evidence="1" type="ORF">GMARGA_LOCUS34123</name>
</gene>
<evidence type="ECO:0000313" key="2">
    <source>
        <dbReference type="Proteomes" id="UP000789901"/>
    </source>
</evidence>
<dbReference type="EMBL" id="CAJVQB010058813">
    <property type="protein sequence ID" value="CAG8838734.1"/>
    <property type="molecule type" value="Genomic_DNA"/>
</dbReference>
<feature type="non-terminal residue" evidence="1">
    <location>
        <position position="1"/>
    </location>
</feature>
<protein>
    <submittedName>
        <fullName evidence="1">21003_t:CDS:1</fullName>
    </submittedName>
</protein>
<organism evidence="1 2">
    <name type="scientific">Gigaspora margarita</name>
    <dbReference type="NCBI Taxonomy" id="4874"/>
    <lineage>
        <taxon>Eukaryota</taxon>
        <taxon>Fungi</taxon>
        <taxon>Fungi incertae sedis</taxon>
        <taxon>Mucoromycota</taxon>
        <taxon>Glomeromycotina</taxon>
        <taxon>Glomeromycetes</taxon>
        <taxon>Diversisporales</taxon>
        <taxon>Gigasporaceae</taxon>
        <taxon>Gigaspora</taxon>
    </lineage>
</organism>
<proteinExistence type="predicted"/>
<sequence length="120" mass="14212">IPSYNNKFKNINATQKWQNINNANNEAVMPNIVETGRLHNQSNQFIATYKEKRKKVISKVHHRSEQSEQQIILPKIRPDKFAKRLQSIVIYKEKQRSVSKAHHRLERPEQQIILPEIHPD</sequence>
<dbReference type="Proteomes" id="UP000789901">
    <property type="component" value="Unassembled WGS sequence"/>
</dbReference>
<evidence type="ECO:0000313" key="1">
    <source>
        <dbReference type="EMBL" id="CAG8838734.1"/>
    </source>
</evidence>
<comment type="caution">
    <text evidence="1">The sequence shown here is derived from an EMBL/GenBank/DDBJ whole genome shotgun (WGS) entry which is preliminary data.</text>
</comment>
<accession>A0ABN7WRA0</accession>
<feature type="non-terminal residue" evidence="1">
    <location>
        <position position="120"/>
    </location>
</feature>
<reference evidence="1 2" key="1">
    <citation type="submission" date="2021-06" db="EMBL/GenBank/DDBJ databases">
        <authorList>
            <person name="Kallberg Y."/>
            <person name="Tangrot J."/>
            <person name="Rosling A."/>
        </authorList>
    </citation>
    <scope>NUCLEOTIDE SEQUENCE [LARGE SCALE GENOMIC DNA]</scope>
    <source>
        <strain evidence="1 2">120-4 pot B 10/14</strain>
    </source>
</reference>
<name>A0ABN7WRA0_GIGMA</name>